<organism evidence="3 4">
    <name type="scientific">Streptomyces yunnanensis</name>
    <dbReference type="NCBI Taxonomy" id="156453"/>
    <lineage>
        <taxon>Bacteria</taxon>
        <taxon>Bacillati</taxon>
        <taxon>Actinomycetota</taxon>
        <taxon>Actinomycetes</taxon>
        <taxon>Kitasatosporales</taxon>
        <taxon>Streptomycetaceae</taxon>
        <taxon>Streptomyces</taxon>
    </lineage>
</organism>
<feature type="domain" description="HTH merR-type" evidence="2">
    <location>
        <begin position="12"/>
        <end position="78"/>
    </location>
</feature>
<keyword evidence="1" id="KW-0238">DNA-binding</keyword>
<dbReference type="PROSITE" id="PS50937">
    <property type="entry name" value="HTH_MERR_2"/>
    <property type="match status" value="1"/>
</dbReference>
<name>A0ABY8AHH0_9ACTN</name>
<evidence type="ECO:0000256" key="1">
    <source>
        <dbReference type="ARBA" id="ARBA00023125"/>
    </source>
</evidence>
<sequence>MDGECGAAPLGIGELARRAGVTVRTVRHYSDAGLLPEAGRSAGGHRRYGPDALDRLHRIRDLRAVGMPLPAVAQALAGGSLEHALAAQLDAVGGQLTALRWREAALRALTAAPEERRPELLRLVGGLPQPPTSDALVRFWHRQLPRALPPAVRAAVVDAAVPAPPADPRPAQVVGYARLHALAMDRDGGLAARCRRVRAAAALPGETDPVVLYEGLGEAYALAGAALAAGRRPAPGAEVDSFVAAHARAYRRRDGVAFRAGLRAALAAGDDPRMRAYWRYAGEVAGGEVPSLGAAHDWLVAGLGAGAPTGAGESAGP</sequence>
<dbReference type="PRINTS" id="PR00040">
    <property type="entry name" value="HTHMERR"/>
</dbReference>
<dbReference type="PANTHER" id="PTHR30204">
    <property type="entry name" value="REDOX-CYCLING DRUG-SENSING TRANSCRIPTIONAL ACTIVATOR SOXR"/>
    <property type="match status" value="1"/>
</dbReference>
<dbReference type="Pfam" id="PF13411">
    <property type="entry name" value="MerR_1"/>
    <property type="match status" value="1"/>
</dbReference>
<dbReference type="SUPFAM" id="SSF46955">
    <property type="entry name" value="Putative DNA-binding domain"/>
    <property type="match status" value="1"/>
</dbReference>
<dbReference type="Gene3D" id="1.10.1660.10">
    <property type="match status" value="1"/>
</dbReference>
<evidence type="ECO:0000313" key="4">
    <source>
        <dbReference type="Proteomes" id="UP001218629"/>
    </source>
</evidence>
<reference evidence="3 4" key="1">
    <citation type="submission" date="2022-03" db="EMBL/GenBank/DDBJ databases">
        <title>Streptomyces yunnanensis P86,complete genome.</title>
        <authorList>
            <person name="Chen S."/>
            <person name="Zhang Q."/>
        </authorList>
    </citation>
    <scope>NUCLEOTIDE SEQUENCE [LARGE SCALE GENOMIC DNA]</scope>
    <source>
        <strain evidence="3 4">P86</strain>
    </source>
</reference>
<dbReference type="InterPro" id="IPR047057">
    <property type="entry name" value="MerR_fam"/>
</dbReference>
<dbReference type="PANTHER" id="PTHR30204:SF93">
    <property type="entry name" value="HTH MERR-TYPE DOMAIN-CONTAINING PROTEIN"/>
    <property type="match status" value="1"/>
</dbReference>
<proteinExistence type="predicted"/>
<dbReference type="RefSeq" id="WP_039637691.1">
    <property type="nucleotide sequence ID" value="NZ_CP095749.1"/>
</dbReference>
<accession>A0ABY8AHH0</accession>
<dbReference type="Proteomes" id="UP001218629">
    <property type="component" value="Chromosome"/>
</dbReference>
<gene>
    <name evidence="3" type="ORF">MOV08_31575</name>
</gene>
<dbReference type="CDD" id="cd00592">
    <property type="entry name" value="HTH_MerR-like"/>
    <property type="match status" value="1"/>
</dbReference>
<dbReference type="InterPro" id="IPR009061">
    <property type="entry name" value="DNA-bd_dom_put_sf"/>
</dbReference>
<evidence type="ECO:0000313" key="3">
    <source>
        <dbReference type="EMBL" id="WEB43365.1"/>
    </source>
</evidence>
<protein>
    <submittedName>
        <fullName evidence="3">MerR family transcriptional regulator</fullName>
    </submittedName>
</protein>
<dbReference type="SMART" id="SM00422">
    <property type="entry name" value="HTH_MERR"/>
    <property type="match status" value="1"/>
</dbReference>
<dbReference type="InterPro" id="IPR000551">
    <property type="entry name" value="MerR-type_HTH_dom"/>
</dbReference>
<keyword evidence="4" id="KW-1185">Reference proteome</keyword>
<evidence type="ECO:0000259" key="2">
    <source>
        <dbReference type="PROSITE" id="PS50937"/>
    </source>
</evidence>
<dbReference type="EMBL" id="CP095749">
    <property type="protein sequence ID" value="WEB43365.1"/>
    <property type="molecule type" value="Genomic_DNA"/>
</dbReference>